<organism evidence="2">
    <name type="scientific">marine metagenome</name>
    <dbReference type="NCBI Taxonomy" id="408172"/>
    <lineage>
        <taxon>unclassified sequences</taxon>
        <taxon>metagenomes</taxon>
        <taxon>ecological metagenomes</taxon>
    </lineage>
</organism>
<keyword evidence="1" id="KW-0175">Coiled coil</keyword>
<gene>
    <name evidence="2" type="ORF">METZ01_LOCUS8879</name>
</gene>
<dbReference type="EMBL" id="UINC01000476">
    <property type="protein sequence ID" value="SUZ56025.1"/>
    <property type="molecule type" value="Genomic_DNA"/>
</dbReference>
<protein>
    <submittedName>
        <fullName evidence="2">Uncharacterized protein</fullName>
    </submittedName>
</protein>
<sequence>MPWIGILISLIVAIWIKDFATSLAKGFKFQMNKAFNEGDKVLLEGNEAVIIKIGISETVFGVYSEKGYIWRYVPNERIVMLKLEKIINPDLHLDTDKEKAEKLQALIDTIQNKHINKNREEIENLKNDAKR</sequence>
<reference evidence="2" key="1">
    <citation type="submission" date="2018-05" db="EMBL/GenBank/DDBJ databases">
        <authorList>
            <person name="Lanie J.A."/>
            <person name="Ng W.-L."/>
            <person name="Kazmierczak K.M."/>
            <person name="Andrzejewski T.M."/>
            <person name="Davidsen T.M."/>
            <person name="Wayne K.J."/>
            <person name="Tettelin H."/>
            <person name="Glass J.I."/>
            <person name="Rusch D."/>
            <person name="Podicherti R."/>
            <person name="Tsui H.-C.T."/>
            <person name="Winkler M.E."/>
        </authorList>
    </citation>
    <scope>NUCLEOTIDE SEQUENCE</scope>
</reference>
<evidence type="ECO:0000313" key="2">
    <source>
        <dbReference type="EMBL" id="SUZ56025.1"/>
    </source>
</evidence>
<proteinExistence type="predicted"/>
<evidence type="ECO:0000256" key="1">
    <source>
        <dbReference type="SAM" id="Coils"/>
    </source>
</evidence>
<name>A0A381NN46_9ZZZZ</name>
<accession>A0A381NN46</accession>
<dbReference type="AlphaFoldDB" id="A0A381NN46"/>
<feature type="coiled-coil region" evidence="1">
    <location>
        <begin position="93"/>
        <end position="120"/>
    </location>
</feature>